<dbReference type="FunCoup" id="I1HCK3">
    <property type="interactions" value="543"/>
</dbReference>
<dbReference type="OrthoDB" id="47802at2759"/>
<dbReference type="PROSITE" id="PS00678">
    <property type="entry name" value="WD_REPEATS_1"/>
    <property type="match status" value="1"/>
</dbReference>
<dbReference type="SUPFAM" id="SSF50978">
    <property type="entry name" value="WD40 repeat-like"/>
    <property type="match status" value="1"/>
</dbReference>
<dbReference type="PROSITE" id="PS50896">
    <property type="entry name" value="LISH"/>
    <property type="match status" value="1"/>
</dbReference>
<sequence>MAQDTWEADKSLDAYIYDYLVKRNLQNTAKAFLAEGNVSTDPVAIDAPGGFLFEWWSVFWEIFIARTNGKHSEDAASYIETQKIKAQEQQALRQQQHQLAHSQQSPHQIQTQQVLLQRHAQQQQQQQQHPQQEQQPCRQQKQQQRNESSYLPTSSQNCSVSADPITRQNTAAASSLSAKMYDERMKISSQRDALDEALIKQRYTENIEQLLESNQASMLKSTAMSAQASGKIFQGSAGGIPGSFQQAQARSLQLQGSTQEIKADTNGALNFSAAGADGSLLGVPGANPAGHNLTLKGWPLTGLDQLRSGFLQQKSFMQSPQPLHHLQFLTPQQQQLLLQAQQNIASSPGEMDGRKLRMLLNSRNMFSGRDGQSNAFTEIIPSVGPSLQNIYSPVQLMETDILMKKVAALQQQQQNSSQQQLLQHPLLCQEPQSSNHHPSNHGKLVSGSVTMGGSLCNSSRGNEQVSKNQNGRKRKQPISSSGPANSSGTMNTTGPSPSSIPSTPSTDTPGDTMSMPLIHNNASISKAVVVFGADTPGTRESPANQIVDMDRFVEDDCLGDNVGSFLPHAAAAGLRDARSRCMTSTKGFTFREISSARASTNKVVCCHFSSDGKLLATGGHDKKAVLWHAETLKQNSILEEHSHLITDVRFSPSVPRVATSSFDKTVRVWDVDNQGYSIRTFTGHSGSVMSVDFHPNKDDLICSCDGDSEIRFWSINNGSIVQIFKGGSSQLRFQPRHGAFLAAASENVVSILDVETQTCVRRFEGHTEHVGSLCWDPSGEYVVSASEDTVKVWSLNSGNEENCVHELNSSGSKFHSCAFHPLYPSLLIIGCYQSLELWDMSENRSMTVAAHDGLISALASSSSGVVASVSHDKHVKLWR</sequence>
<dbReference type="HOGENOM" id="CLU_000288_57_28_1"/>
<keyword evidence="2" id="KW-0677">Repeat</keyword>
<feature type="compositionally biased region" description="Low complexity" evidence="4">
    <location>
        <begin position="95"/>
        <end position="143"/>
    </location>
</feature>
<dbReference type="Gramene" id="PNT70067">
    <property type="protein sequence ID" value="PNT70067"/>
    <property type="gene ID" value="BRADI_2g04820v3"/>
</dbReference>
<accession>I1HCK3</accession>
<feature type="repeat" description="WD" evidence="3">
    <location>
        <begin position="638"/>
        <end position="673"/>
    </location>
</feature>
<keyword evidence="7" id="KW-1185">Reference proteome</keyword>
<dbReference type="STRING" id="15368.I1HCK3"/>
<dbReference type="AlphaFoldDB" id="I1HCK3"/>
<dbReference type="OMA" id="DDRCVQE"/>
<dbReference type="Proteomes" id="UP000008810">
    <property type="component" value="Chromosome 2"/>
</dbReference>
<dbReference type="PROSITE" id="PS50082">
    <property type="entry name" value="WD_REPEATS_2"/>
    <property type="match status" value="5"/>
</dbReference>
<reference evidence="5 6" key="1">
    <citation type="journal article" date="2010" name="Nature">
        <title>Genome sequencing and analysis of the model grass Brachypodium distachyon.</title>
        <authorList>
            <consortium name="International Brachypodium Initiative"/>
        </authorList>
    </citation>
    <scope>NUCLEOTIDE SEQUENCE [LARGE SCALE GENOMIC DNA]</scope>
    <source>
        <strain evidence="5 6">Bd21</strain>
    </source>
</reference>
<evidence type="ECO:0000256" key="2">
    <source>
        <dbReference type="ARBA" id="ARBA00022737"/>
    </source>
</evidence>
<dbReference type="EMBL" id="CM000881">
    <property type="protein sequence ID" value="PNT70067.1"/>
    <property type="molecule type" value="Genomic_DNA"/>
</dbReference>
<dbReference type="EnsemblPlants" id="KQK02986">
    <property type="protein sequence ID" value="KQK02986"/>
    <property type="gene ID" value="BRADI_2g04820v3"/>
</dbReference>
<feature type="repeat" description="WD" evidence="3">
    <location>
        <begin position="596"/>
        <end position="637"/>
    </location>
</feature>
<organism evidence="5">
    <name type="scientific">Brachypodium distachyon</name>
    <name type="common">Purple false brome</name>
    <name type="synonym">Trachynia distachya</name>
    <dbReference type="NCBI Taxonomy" id="15368"/>
    <lineage>
        <taxon>Eukaryota</taxon>
        <taxon>Viridiplantae</taxon>
        <taxon>Streptophyta</taxon>
        <taxon>Embryophyta</taxon>
        <taxon>Tracheophyta</taxon>
        <taxon>Spermatophyta</taxon>
        <taxon>Magnoliopsida</taxon>
        <taxon>Liliopsida</taxon>
        <taxon>Poales</taxon>
        <taxon>Poaceae</taxon>
        <taxon>BOP clade</taxon>
        <taxon>Pooideae</taxon>
        <taxon>Stipodae</taxon>
        <taxon>Brachypodieae</taxon>
        <taxon>Brachypodium</taxon>
    </lineage>
</organism>
<reference evidence="6" key="3">
    <citation type="submission" date="2018-08" db="UniProtKB">
        <authorList>
            <consortium name="EnsemblPlants"/>
        </authorList>
    </citation>
    <scope>IDENTIFICATION</scope>
    <source>
        <strain evidence="6">cv. Bd21</strain>
    </source>
</reference>
<dbReference type="InterPro" id="IPR019775">
    <property type="entry name" value="WD40_repeat_CS"/>
</dbReference>
<evidence type="ECO:0000313" key="5">
    <source>
        <dbReference type="EMBL" id="PNT70067.1"/>
    </source>
</evidence>
<dbReference type="PANTHER" id="PTHR45093:SF3">
    <property type="entry name" value="OS01G0177100 PROTEIN"/>
    <property type="match status" value="1"/>
</dbReference>
<evidence type="ECO:0008006" key="8">
    <source>
        <dbReference type="Google" id="ProtNLM"/>
    </source>
</evidence>
<feature type="compositionally biased region" description="Polar residues" evidence="4">
    <location>
        <begin position="477"/>
        <end position="491"/>
    </location>
</feature>
<gene>
    <name evidence="6" type="primary">LOC100831127</name>
    <name evidence="5" type="ORF">BRADI_2g04820v3</name>
</gene>
<dbReference type="EMBL" id="CM000881">
    <property type="protein sequence ID" value="KQK02986.1"/>
    <property type="molecule type" value="Genomic_DNA"/>
</dbReference>
<reference evidence="5" key="2">
    <citation type="submission" date="2017-06" db="EMBL/GenBank/DDBJ databases">
        <title>WGS assembly of Brachypodium distachyon.</title>
        <authorList>
            <consortium name="The International Brachypodium Initiative"/>
            <person name="Lucas S."/>
            <person name="Harmon-Smith M."/>
            <person name="Lail K."/>
            <person name="Tice H."/>
            <person name="Grimwood J."/>
            <person name="Bruce D."/>
            <person name="Barry K."/>
            <person name="Shu S."/>
            <person name="Lindquist E."/>
            <person name="Wang M."/>
            <person name="Pitluck S."/>
            <person name="Vogel J.P."/>
            <person name="Garvin D.F."/>
            <person name="Mockler T.C."/>
            <person name="Schmutz J."/>
            <person name="Rokhsar D."/>
            <person name="Bevan M.W."/>
        </authorList>
    </citation>
    <scope>NUCLEOTIDE SEQUENCE</scope>
    <source>
        <strain evidence="5">Bd21</strain>
    </source>
</reference>
<feature type="repeat" description="WD" evidence="3">
    <location>
        <begin position="848"/>
        <end position="879"/>
    </location>
</feature>
<evidence type="ECO:0000256" key="3">
    <source>
        <dbReference type="PROSITE-ProRule" id="PRU00221"/>
    </source>
</evidence>
<feature type="region of interest" description="Disordered" evidence="4">
    <location>
        <begin position="430"/>
        <end position="517"/>
    </location>
</feature>
<feature type="compositionally biased region" description="Polar residues" evidence="4">
    <location>
        <begin position="447"/>
        <end position="469"/>
    </location>
</feature>
<dbReference type="InterPro" id="IPR006594">
    <property type="entry name" value="LisH"/>
</dbReference>
<dbReference type="GeneID" id="100831127"/>
<dbReference type="Gene3D" id="2.130.10.10">
    <property type="entry name" value="YVTN repeat-like/Quinoprotein amine dehydrogenase"/>
    <property type="match status" value="2"/>
</dbReference>
<dbReference type="eggNOG" id="KOG0266">
    <property type="taxonomic scope" value="Eukaryota"/>
</dbReference>
<dbReference type="CDD" id="cd00200">
    <property type="entry name" value="WD40"/>
    <property type="match status" value="1"/>
</dbReference>
<feature type="region of interest" description="Disordered" evidence="4">
    <location>
        <begin position="95"/>
        <end position="164"/>
    </location>
</feature>
<keyword evidence="1 3" id="KW-0853">WD repeat</keyword>
<dbReference type="Pfam" id="PF00400">
    <property type="entry name" value="WD40"/>
    <property type="match status" value="5"/>
</dbReference>
<dbReference type="PANTHER" id="PTHR45093">
    <property type="entry name" value="TRANSCRIPTION ACTIVATOR MSS11"/>
    <property type="match status" value="1"/>
</dbReference>
<dbReference type="Gramene" id="KQK02986">
    <property type="protein sequence ID" value="KQK02986"/>
    <property type="gene ID" value="BRADI_2g04820v3"/>
</dbReference>
<feature type="compositionally biased region" description="Polar residues" evidence="4">
    <location>
        <begin position="145"/>
        <end position="164"/>
    </location>
</feature>
<dbReference type="InterPro" id="IPR001680">
    <property type="entry name" value="WD40_rpt"/>
</dbReference>
<dbReference type="SMART" id="SM00320">
    <property type="entry name" value="WD40"/>
    <property type="match status" value="7"/>
</dbReference>
<dbReference type="RefSeq" id="XP_014754916.1">
    <property type="nucleotide sequence ID" value="XM_014899430.2"/>
</dbReference>
<proteinExistence type="predicted"/>
<feature type="repeat" description="WD" evidence="3">
    <location>
        <begin position="763"/>
        <end position="803"/>
    </location>
</feature>
<evidence type="ECO:0000313" key="6">
    <source>
        <dbReference type="EnsemblPlants" id="KQK02986"/>
    </source>
</evidence>
<name>I1HCK3_BRADI</name>
<evidence type="ECO:0000256" key="4">
    <source>
        <dbReference type="SAM" id="MobiDB-lite"/>
    </source>
</evidence>
<dbReference type="InterPro" id="IPR036322">
    <property type="entry name" value="WD40_repeat_dom_sf"/>
</dbReference>
<dbReference type="PROSITE" id="PS50294">
    <property type="entry name" value="WD_REPEATS_REGION"/>
    <property type="match status" value="4"/>
</dbReference>
<dbReference type="SMART" id="SM00667">
    <property type="entry name" value="LisH"/>
    <property type="match status" value="1"/>
</dbReference>
<feature type="compositionally biased region" description="Low complexity" evidence="4">
    <location>
        <begin position="492"/>
        <end position="512"/>
    </location>
</feature>
<dbReference type="Pfam" id="PF08513">
    <property type="entry name" value="LisH"/>
    <property type="match status" value="1"/>
</dbReference>
<dbReference type="InterPro" id="IPR015943">
    <property type="entry name" value="WD40/YVTN_repeat-like_dom_sf"/>
</dbReference>
<evidence type="ECO:0000256" key="1">
    <source>
        <dbReference type="ARBA" id="ARBA00022574"/>
    </source>
</evidence>
<dbReference type="EnsemblPlants" id="PNT70067">
    <property type="protein sequence ID" value="PNT70067"/>
    <property type="gene ID" value="BRADI_2g04820v3"/>
</dbReference>
<evidence type="ECO:0000313" key="7">
    <source>
        <dbReference type="Proteomes" id="UP000008810"/>
    </source>
</evidence>
<protein>
    <recommendedName>
        <fullName evidence="8">LisH domain-containing protein</fullName>
    </recommendedName>
</protein>
<feature type="repeat" description="WD" evidence="3">
    <location>
        <begin position="681"/>
        <end position="723"/>
    </location>
</feature>